<evidence type="ECO:0000313" key="11">
    <source>
        <dbReference type="EMBL" id="CAL4067475.1"/>
    </source>
</evidence>
<evidence type="ECO:0000256" key="2">
    <source>
        <dbReference type="ARBA" id="ARBA00022771"/>
    </source>
</evidence>
<keyword evidence="7" id="KW-0675">Receptor</keyword>
<reference evidence="11 12" key="1">
    <citation type="submission" date="2024-05" db="EMBL/GenBank/DDBJ databases">
        <authorList>
            <person name="Wallberg A."/>
        </authorList>
    </citation>
    <scope>NUCLEOTIDE SEQUENCE [LARGE SCALE GENOMIC DNA]</scope>
</reference>
<evidence type="ECO:0000259" key="10">
    <source>
        <dbReference type="PROSITE" id="PS51030"/>
    </source>
</evidence>
<keyword evidence="8" id="KW-0539">Nucleus</keyword>
<dbReference type="SUPFAM" id="SSF57716">
    <property type="entry name" value="Glucocorticoid receptor-like (DNA-binding domain)"/>
    <property type="match status" value="1"/>
</dbReference>
<dbReference type="PANTHER" id="PTHR48092">
    <property type="entry name" value="KNIRPS-RELATED PROTEIN-RELATED"/>
    <property type="match status" value="1"/>
</dbReference>
<dbReference type="GO" id="GO:0003700">
    <property type="term" value="F:DNA-binding transcription factor activity"/>
    <property type="evidence" value="ECO:0007669"/>
    <property type="project" value="InterPro"/>
</dbReference>
<keyword evidence="6" id="KW-0804">Transcription</keyword>
<proteinExistence type="predicted"/>
<evidence type="ECO:0000256" key="5">
    <source>
        <dbReference type="ARBA" id="ARBA00023125"/>
    </source>
</evidence>
<dbReference type="InterPro" id="IPR013088">
    <property type="entry name" value="Znf_NHR/GATA"/>
</dbReference>
<evidence type="ECO:0000256" key="1">
    <source>
        <dbReference type="ARBA" id="ARBA00022723"/>
    </source>
</evidence>
<dbReference type="Gene3D" id="3.30.50.10">
    <property type="entry name" value="Erythroid Transcription Factor GATA-1, subunit A"/>
    <property type="match status" value="1"/>
</dbReference>
<dbReference type="Proteomes" id="UP001497623">
    <property type="component" value="Unassembled WGS sequence"/>
</dbReference>
<evidence type="ECO:0000256" key="3">
    <source>
        <dbReference type="ARBA" id="ARBA00022833"/>
    </source>
</evidence>
<evidence type="ECO:0000256" key="4">
    <source>
        <dbReference type="ARBA" id="ARBA00023015"/>
    </source>
</evidence>
<dbReference type="EMBL" id="CAXKWB010002714">
    <property type="protein sequence ID" value="CAL4067475.1"/>
    <property type="molecule type" value="Genomic_DNA"/>
</dbReference>
<feature type="domain" description="Nuclear receptor" evidence="10">
    <location>
        <begin position="41"/>
        <end position="117"/>
    </location>
</feature>
<keyword evidence="12" id="KW-1185">Reference proteome</keyword>
<dbReference type="PRINTS" id="PR00047">
    <property type="entry name" value="STROIDFINGER"/>
</dbReference>
<dbReference type="InterPro" id="IPR050200">
    <property type="entry name" value="Nuclear_hormone_rcpt_NR3"/>
</dbReference>
<keyword evidence="3" id="KW-0862">Zinc</keyword>
<dbReference type="InterPro" id="IPR001628">
    <property type="entry name" value="Znf_hrmn_rcpt"/>
</dbReference>
<sequence>MLLEPPTGSEMMKGPDVLSIRAADVLQMPPLLRSPENKQMSHLCRVCGQRAAGFHFGVFTCEGCKSFFGRTYNNLSAVYGCKNGGNCVINMETRTSCKPCRLKKCLMVGMSKNGSRYGRRSNWFKIHCMLEEQSNQPRSQIENEFSQQFNKSDIFKSNLDEICSSSNFPLPFHPANFKDQGNIPHVDNELRSVQMKMMMKPPASQDTNLSPVTNTLNFMNQMNHPMFGHHLGFSPLYISQILGKPIAHTNTPDSHTSLSASPSSSSAGPLTPPLEVDDIHPVSTMSPPAIRPLLPLQLQEELMQNLHLQRLFWNRKRSSDSFHEESFHDIAIPETHNTNQSAEQDSPIDLSVKRPRYTATPETAIPDSPPSTPIQIPLSIIDTPIDLSIRT</sequence>
<keyword evidence="5" id="KW-0238">DNA-binding</keyword>
<feature type="region of interest" description="Disordered" evidence="9">
    <location>
        <begin position="248"/>
        <end position="283"/>
    </location>
</feature>
<organism evidence="11 12">
    <name type="scientific">Meganyctiphanes norvegica</name>
    <name type="common">Northern krill</name>
    <name type="synonym">Thysanopoda norvegica</name>
    <dbReference type="NCBI Taxonomy" id="48144"/>
    <lineage>
        <taxon>Eukaryota</taxon>
        <taxon>Metazoa</taxon>
        <taxon>Ecdysozoa</taxon>
        <taxon>Arthropoda</taxon>
        <taxon>Crustacea</taxon>
        <taxon>Multicrustacea</taxon>
        <taxon>Malacostraca</taxon>
        <taxon>Eumalacostraca</taxon>
        <taxon>Eucarida</taxon>
        <taxon>Euphausiacea</taxon>
        <taxon>Euphausiidae</taxon>
        <taxon>Meganyctiphanes</taxon>
    </lineage>
</organism>
<feature type="compositionally biased region" description="Low complexity" evidence="9">
    <location>
        <begin position="254"/>
        <end position="269"/>
    </location>
</feature>
<evidence type="ECO:0000256" key="6">
    <source>
        <dbReference type="ARBA" id="ARBA00023163"/>
    </source>
</evidence>
<dbReference type="CDD" id="cd06916">
    <property type="entry name" value="NR_DBD_like"/>
    <property type="match status" value="1"/>
</dbReference>
<dbReference type="Pfam" id="PF00105">
    <property type="entry name" value="zf-C4"/>
    <property type="match status" value="1"/>
</dbReference>
<evidence type="ECO:0000256" key="8">
    <source>
        <dbReference type="ARBA" id="ARBA00023242"/>
    </source>
</evidence>
<gene>
    <name evidence="11" type="ORF">MNOR_LOCUS6529</name>
</gene>
<evidence type="ECO:0000313" key="12">
    <source>
        <dbReference type="Proteomes" id="UP001497623"/>
    </source>
</evidence>
<dbReference type="GO" id="GO:0008270">
    <property type="term" value="F:zinc ion binding"/>
    <property type="evidence" value="ECO:0007669"/>
    <property type="project" value="UniProtKB-KW"/>
</dbReference>
<accession>A0AAV2Q367</accession>
<dbReference type="PROSITE" id="PS51030">
    <property type="entry name" value="NUCLEAR_REC_DBD_2"/>
    <property type="match status" value="1"/>
</dbReference>
<dbReference type="SMART" id="SM00399">
    <property type="entry name" value="ZnF_C4"/>
    <property type="match status" value="1"/>
</dbReference>
<comment type="caution">
    <text evidence="11">The sequence shown here is derived from an EMBL/GenBank/DDBJ whole genome shotgun (WGS) entry which is preliminary data.</text>
</comment>
<name>A0AAV2Q367_MEGNR</name>
<dbReference type="AlphaFoldDB" id="A0AAV2Q367"/>
<evidence type="ECO:0000256" key="7">
    <source>
        <dbReference type="ARBA" id="ARBA00023170"/>
    </source>
</evidence>
<evidence type="ECO:0000256" key="9">
    <source>
        <dbReference type="SAM" id="MobiDB-lite"/>
    </source>
</evidence>
<keyword evidence="1" id="KW-0479">Metal-binding</keyword>
<keyword evidence="2" id="KW-0863">Zinc-finger</keyword>
<dbReference type="GO" id="GO:0043565">
    <property type="term" value="F:sequence-specific DNA binding"/>
    <property type="evidence" value="ECO:0007669"/>
    <property type="project" value="InterPro"/>
</dbReference>
<dbReference type="PROSITE" id="PS00031">
    <property type="entry name" value="NUCLEAR_REC_DBD_1"/>
    <property type="match status" value="1"/>
</dbReference>
<keyword evidence="4" id="KW-0805">Transcription regulation</keyword>
<protein>
    <recommendedName>
        <fullName evidence="10">Nuclear receptor domain-containing protein</fullName>
    </recommendedName>
</protein>